<keyword evidence="6" id="KW-0460">Magnesium</keyword>
<dbReference type="KEGG" id="upl:DSM104440_00148"/>
<sequence>MSLHVIFRKEDLDRERLEGKVVIVLDVLFATTTIAAALANGATDVVPVVDAEAARTAACGRDPRGYVMAGELNAVTLPGFAHPTPLALLSEAPPDGKTLIYSTTNGTVALAKSAGAAHVYAAALVNARATVEHVLRHHPGLTVLIVCSGSVENFNLEDFYGAGYFVSLFAQRGVTEGATDAALAAQRMHDASPAVDCLNASRVGRMMLARGLDAEVAYAAAKDQLDVVARLDDGRLTAVRSAQA</sequence>
<dbReference type="Pfam" id="PF04029">
    <property type="entry name" value="2-ph_phosp"/>
    <property type="match status" value="1"/>
</dbReference>
<gene>
    <name evidence="8" type="primary">comB</name>
    <name evidence="8" type="ORF">DSM104440_00148</name>
</gene>
<dbReference type="Gene3D" id="3.90.1560.10">
    <property type="entry name" value="ComB-like"/>
    <property type="match status" value="1"/>
</dbReference>
<comment type="catalytic activity">
    <reaction evidence="7">
        <text>(2R)-O-phospho-3-sulfolactate + H2O = (2R)-3-sulfolactate + phosphate</text>
        <dbReference type="Rhea" id="RHEA:23416"/>
        <dbReference type="ChEBI" id="CHEBI:15377"/>
        <dbReference type="ChEBI" id="CHEBI:15597"/>
        <dbReference type="ChEBI" id="CHEBI:43474"/>
        <dbReference type="ChEBI" id="CHEBI:58738"/>
        <dbReference type="EC" id="3.1.3.71"/>
    </reaction>
</comment>
<name>A0A6M4H1Z5_9PROT</name>
<protein>
    <recommendedName>
        <fullName evidence="4">Probable 2-phosphosulfolactate phosphatase</fullName>
        <ecNumber evidence="3">3.1.3.71</ecNumber>
    </recommendedName>
</protein>
<accession>A0A6M4H1Z5</accession>
<dbReference type="InterPro" id="IPR036702">
    <property type="entry name" value="ComB-like_sf"/>
</dbReference>
<evidence type="ECO:0000313" key="9">
    <source>
        <dbReference type="Proteomes" id="UP000503096"/>
    </source>
</evidence>
<dbReference type="AlphaFoldDB" id="A0A6M4H1Z5"/>
<evidence type="ECO:0000256" key="7">
    <source>
        <dbReference type="ARBA" id="ARBA00033711"/>
    </source>
</evidence>
<dbReference type="PANTHER" id="PTHR37311">
    <property type="entry name" value="2-PHOSPHOSULFOLACTATE PHOSPHATASE-RELATED"/>
    <property type="match status" value="1"/>
</dbReference>
<proteinExistence type="inferred from homology"/>
<evidence type="ECO:0000256" key="4">
    <source>
        <dbReference type="ARBA" id="ARBA00021948"/>
    </source>
</evidence>
<evidence type="ECO:0000256" key="1">
    <source>
        <dbReference type="ARBA" id="ARBA00001946"/>
    </source>
</evidence>
<evidence type="ECO:0000256" key="2">
    <source>
        <dbReference type="ARBA" id="ARBA00009997"/>
    </source>
</evidence>
<dbReference type="InterPro" id="IPR005238">
    <property type="entry name" value="ComB-like"/>
</dbReference>
<evidence type="ECO:0000256" key="5">
    <source>
        <dbReference type="ARBA" id="ARBA00022801"/>
    </source>
</evidence>
<dbReference type="GO" id="GO:0000287">
    <property type="term" value="F:magnesium ion binding"/>
    <property type="evidence" value="ECO:0007669"/>
    <property type="project" value="InterPro"/>
</dbReference>
<comment type="cofactor">
    <cofactor evidence="1">
        <name>Mg(2+)</name>
        <dbReference type="ChEBI" id="CHEBI:18420"/>
    </cofactor>
</comment>
<dbReference type="InParanoid" id="A0A6M4H1Z5"/>
<comment type="similarity">
    <text evidence="2">Belongs to the ComB family.</text>
</comment>
<dbReference type="EC" id="3.1.3.71" evidence="3"/>
<dbReference type="SUPFAM" id="SSF142823">
    <property type="entry name" value="ComB-like"/>
    <property type="match status" value="1"/>
</dbReference>
<dbReference type="GO" id="GO:0050545">
    <property type="term" value="F:sulfopyruvate decarboxylase activity"/>
    <property type="evidence" value="ECO:0007669"/>
    <property type="project" value="TreeGrafter"/>
</dbReference>
<dbReference type="GO" id="GO:0050532">
    <property type="term" value="F:2-phosphosulfolactate phosphatase activity"/>
    <property type="evidence" value="ECO:0007669"/>
    <property type="project" value="UniProtKB-EC"/>
</dbReference>
<keyword evidence="9" id="KW-1185">Reference proteome</keyword>
<reference evidence="8 9" key="1">
    <citation type="submission" date="2020-04" db="EMBL/GenBank/DDBJ databases">
        <title>Usitatibacter rugosus gen. nov., sp. nov. and Usitatibacter palustris sp. nov., novel members of Usitatibacteraceae fam. nov. within the order Nitrosomonadales isolated from soil.</title>
        <authorList>
            <person name="Huber K.J."/>
            <person name="Neumann-Schaal M."/>
            <person name="Geppert A."/>
            <person name="Luckner M."/>
            <person name="Wanner G."/>
            <person name="Overmann J."/>
        </authorList>
    </citation>
    <scope>NUCLEOTIDE SEQUENCE [LARGE SCALE GENOMIC DNA]</scope>
    <source>
        <strain evidence="8 9">Swamp67</strain>
    </source>
</reference>
<dbReference type="EMBL" id="CP053073">
    <property type="protein sequence ID" value="QJR13365.1"/>
    <property type="molecule type" value="Genomic_DNA"/>
</dbReference>
<dbReference type="PANTHER" id="PTHR37311:SF1">
    <property type="entry name" value="2-PHOSPHOSULFOLACTATE PHOSPHATASE-RELATED"/>
    <property type="match status" value="1"/>
</dbReference>
<evidence type="ECO:0000256" key="3">
    <source>
        <dbReference type="ARBA" id="ARBA00012953"/>
    </source>
</evidence>
<evidence type="ECO:0000256" key="6">
    <source>
        <dbReference type="ARBA" id="ARBA00022842"/>
    </source>
</evidence>
<evidence type="ECO:0000313" key="8">
    <source>
        <dbReference type="EMBL" id="QJR13365.1"/>
    </source>
</evidence>
<keyword evidence="5 8" id="KW-0378">Hydrolase</keyword>
<dbReference type="RefSeq" id="WP_171159837.1">
    <property type="nucleotide sequence ID" value="NZ_CP053073.1"/>
</dbReference>
<dbReference type="Proteomes" id="UP000503096">
    <property type="component" value="Chromosome"/>
</dbReference>
<organism evidence="8 9">
    <name type="scientific">Usitatibacter palustris</name>
    <dbReference type="NCBI Taxonomy" id="2732487"/>
    <lineage>
        <taxon>Bacteria</taxon>
        <taxon>Pseudomonadati</taxon>
        <taxon>Pseudomonadota</taxon>
        <taxon>Betaproteobacteria</taxon>
        <taxon>Nitrosomonadales</taxon>
        <taxon>Usitatibacteraceae</taxon>
        <taxon>Usitatibacter</taxon>
    </lineage>
</organism>